<sequence length="569" mass="61422">MAQTTPDRSIPSLYNQAESGPLKGMNVRVTMIAVVVMAAALIAGAFYTEYTARALGAARQTLNPFLEWYYVLLVAFLLFFMVWLGVGRYKNVRLGRDDEQPEFTYFSWISMLFAAGTGVGILFWAVAQPILQFQGNPFVEEGMSAEAATVAMRLTYFHWGLNGWAIFAFVALVLGYFAFRHDLPLTIRSALFPFLGERIRGGWGDLADTLAVFGTVFGIATTLGLGVQQMNAGLGAVFGLESSVALQLVVTAGIMGVATASVVSGVQRGVRVLSEFNVWLSILVVLFLLVFGPTQYLIGLTIESAGDYLQNLLGLTFHTNVTRGSDWQAEWTVFFWGWWLAWSPFVGMFIARVSRGRTFREFVMGVLLVPTVITMVWIGLMGGTALHHELFGDGGIVEAVEHDEAVALFVTVLAMDLGALSLVASGALVVLIATYLITSANAGTLVINTILAGGDANPPTAHRILWGVVLASLTGVLLIAGGLETLQSAVIMAALPFSVVVMVMIAGLLRALNGERFASRRGRRSEALHEPWVGTDDAGRAVPREVELEATVEQPALEEGGEPEKVNSP</sequence>
<feature type="transmembrane region" description="Helical" evidence="9">
    <location>
        <begin position="464"/>
        <end position="483"/>
    </location>
</feature>
<name>A0AAE3G6F1_9GAMM</name>
<keyword evidence="5 9" id="KW-0812">Transmembrane</keyword>
<dbReference type="EMBL" id="JALJXV010000004">
    <property type="protein sequence ID" value="MCP1674712.1"/>
    <property type="molecule type" value="Genomic_DNA"/>
</dbReference>
<evidence type="ECO:0000313" key="10">
    <source>
        <dbReference type="EMBL" id="MCP1674712.1"/>
    </source>
</evidence>
<evidence type="ECO:0000256" key="1">
    <source>
        <dbReference type="ARBA" id="ARBA00004651"/>
    </source>
</evidence>
<evidence type="ECO:0000256" key="6">
    <source>
        <dbReference type="ARBA" id="ARBA00022989"/>
    </source>
</evidence>
<feature type="transmembrane region" description="Helical" evidence="9">
    <location>
        <begin position="29"/>
        <end position="48"/>
    </location>
</feature>
<feature type="transmembrane region" description="Helical" evidence="9">
    <location>
        <begin position="206"/>
        <end position="225"/>
    </location>
</feature>
<keyword evidence="4" id="KW-1003">Cell membrane</keyword>
<keyword evidence="6 9" id="KW-1133">Transmembrane helix</keyword>
<dbReference type="PANTHER" id="PTHR30047">
    <property type="entry name" value="HIGH-AFFINITY CHOLINE TRANSPORT PROTEIN-RELATED"/>
    <property type="match status" value="1"/>
</dbReference>
<dbReference type="PANTHER" id="PTHR30047:SF7">
    <property type="entry name" value="HIGH-AFFINITY CHOLINE TRANSPORT PROTEIN"/>
    <property type="match status" value="1"/>
</dbReference>
<evidence type="ECO:0000256" key="3">
    <source>
        <dbReference type="ARBA" id="ARBA00022448"/>
    </source>
</evidence>
<evidence type="ECO:0000256" key="4">
    <source>
        <dbReference type="ARBA" id="ARBA00022475"/>
    </source>
</evidence>
<feature type="region of interest" description="Disordered" evidence="8">
    <location>
        <begin position="549"/>
        <end position="569"/>
    </location>
</feature>
<dbReference type="InterPro" id="IPR000060">
    <property type="entry name" value="BCCT_transptr"/>
</dbReference>
<dbReference type="RefSeq" id="WP_253476994.1">
    <property type="nucleotide sequence ID" value="NZ_JALJXV010000004.1"/>
</dbReference>
<dbReference type="Proteomes" id="UP001205843">
    <property type="component" value="Unassembled WGS sequence"/>
</dbReference>
<dbReference type="GO" id="GO:0022857">
    <property type="term" value="F:transmembrane transporter activity"/>
    <property type="evidence" value="ECO:0007669"/>
    <property type="project" value="InterPro"/>
</dbReference>
<accession>A0AAE3G6F1</accession>
<evidence type="ECO:0000256" key="8">
    <source>
        <dbReference type="SAM" id="MobiDB-lite"/>
    </source>
</evidence>
<comment type="subcellular location">
    <subcellularLocation>
        <location evidence="1">Cell membrane</location>
        <topology evidence="1">Multi-pass membrane protein</topology>
    </subcellularLocation>
</comment>
<feature type="transmembrane region" description="Helical" evidence="9">
    <location>
        <begin position="245"/>
        <end position="266"/>
    </location>
</feature>
<evidence type="ECO:0000256" key="9">
    <source>
        <dbReference type="SAM" id="Phobius"/>
    </source>
</evidence>
<dbReference type="GO" id="GO:0005886">
    <property type="term" value="C:plasma membrane"/>
    <property type="evidence" value="ECO:0007669"/>
    <property type="project" value="UniProtKB-SubCell"/>
</dbReference>
<evidence type="ECO:0000256" key="2">
    <source>
        <dbReference type="ARBA" id="ARBA00005658"/>
    </source>
</evidence>
<organism evidence="10 11">
    <name type="scientific">Natronocella acetinitrilica</name>
    <dbReference type="NCBI Taxonomy" id="414046"/>
    <lineage>
        <taxon>Bacteria</taxon>
        <taxon>Pseudomonadati</taxon>
        <taxon>Pseudomonadota</taxon>
        <taxon>Gammaproteobacteria</taxon>
        <taxon>Chromatiales</taxon>
        <taxon>Ectothiorhodospiraceae</taxon>
        <taxon>Natronocella</taxon>
    </lineage>
</organism>
<feature type="transmembrane region" description="Helical" evidence="9">
    <location>
        <begin position="333"/>
        <end position="351"/>
    </location>
</feature>
<comment type="caution">
    <text evidence="10">The sequence shown here is derived from an EMBL/GenBank/DDBJ whole genome shotgun (WGS) entry which is preliminary data.</text>
</comment>
<reference evidence="10" key="1">
    <citation type="submission" date="2022-03" db="EMBL/GenBank/DDBJ databases">
        <title>Genomic Encyclopedia of Type Strains, Phase III (KMG-III): the genomes of soil and plant-associated and newly described type strains.</title>
        <authorList>
            <person name="Whitman W."/>
        </authorList>
    </citation>
    <scope>NUCLEOTIDE SEQUENCE</scope>
    <source>
        <strain evidence="10">ANL 6-2</strain>
    </source>
</reference>
<feature type="transmembrane region" description="Helical" evidence="9">
    <location>
        <begin position="278"/>
        <end position="298"/>
    </location>
</feature>
<dbReference type="Pfam" id="PF02028">
    <property type="entry name" value="BCCT"/>
    <property type="match status" value="1"/>
</dbReference>
<comment type="similarity">
    <text evidence="2">Belongs to the BCCT transporter (TC 2.A.15) family.</text>
</comment>
<dbReference type="NCBIfam" id="TIGR00842">
    <property type="entry name" value="bcct"/>
    <property type="match status" value="1"/>
</dbReference>
<feature type="transmembrane region" description="Helical" evidence="9">
    <location>
        <begin position="106"/>
        <end position="127"/>
    </location>
</feature>
<feature type="transmembrane region" description="Helical" evidence="9">
    <location>
        <begin position="161"/>
        <end position="179"/>
    </location>
</feature>
<keyword evidence="11" id="KW-1185">Reference proteome</keyword>
<feature type="transmembrane region" description="Helical" evidence="9">
    <location>
        <begin position="406"/>
        <end position="437"/>
    </location>
</feature>
<feature type="transmembrane region" description="Helical" evidence="9">
    <location>
        <begin position="68"/>
        <end position="86"/>
    </location>
</feature>
<dbReference type="AlphaFoldDB" id="A0AAE3G6F1"/>
<keyword evidence="3" id="KW-0813">Transport</keyword>
<protein>
    <submittedName>
        <fullName evidence="10">Choline/glycine/proline betaine transport protein</fullName>
    </submittedName>
</protein>
<feature type="transmembrane region" description="Helical" evidence="9">
    <location>
        <begin position="363"/>
        <end position="386"/>
    </location>
</feature>
<proteinExistence type="inferred from homology"/>
<evidence type="ECO:0000256" key="5">
    <source>
        <dbReference type="ARBA" id="ARBA00022692"/>
    </source>
</evidence>
<evidence type="ECO:0000256" key="7">
    <source>
        <dbReference type="ARBA" id="ARBA00023136"/>
    </source>
</evidence>
<evidence type="ECO:0000313" key="11">
    <source>
        <dbReference type="Proteomes" id="UP001205843"/>
    </source>
</evidence>
<gene>
    <name evidence="10" type="ORF">J2T57_001850</name>
</gene>
<feature type="transmembrane region" description="Helical" evidence="9">
    <location>
        <begin position="489"/>
        <end position="512"/>
    </location>
</feature>
<keyword evidence="7 9" id="KW-0472">Membrane</keyword>